<dbReference type="AlphaFoldDB" id="A0A1I0SQ28"/>
<proteinExistence type="predicted"/>
<gene>
    <name evidence="2" type="ORF">SAMN04488511_102340</name>
</gene>
<name>A0A1I0SQ28_9SPHI</name>
<accession>A0A1I0SQ28</accession>
<dbReference type="EMBL" id="FOJM01000002">
    <property type="protein sequence ID" value="SFA41533.1"/>
    <property type="molecule type" value="Genomic_DNA"/>
</dbReference>
<protein>
    <recommendedName>
        <fullName evidence="4">DUF3606 domain-containing protein</fullName>
    </recommendedName>
</protein>
<reference evidence="3" key="1">
    <citation type="submission" date="2016-10" db="EMBL/GenBank/DDBJ databases">
        <authorList>
            <person name="Varghese N."/>
            <person name="Submissions S."/>
        </authorList>
    </citation>
    <scope>NUCLEOTIDE SEQUENCE [LARGE SCALE GENOMIC DNA]</scope>
    <source>
        <strain evidence="3">DSM 18130</strain>
    </source>
</reference>
<evidence type="ECO:0000256" key="1">
    <source>
        <dbReference type="SAM" id="MobiDB-lite"/>
    </source>
</evidence>
<feature type="region of interest" description="Disordered" evidence="1">
    <location>
        <begin position="1"/>
        <end position="21"/>
    </location>
</feature>
<evidence type="ECO:0008006" key="4">
    <source>
        <dbReference type="Google" id="ProtNLM"/>
    </source>
</evidence>
<dbReference type="Pfam" id="PF12244">
    <property type="entry name" value="DUF3606"/>
    <property type="match status" value="1"/>
</dbReference>
<evidence type="ECO:0000313" key="2">
    <source>
        <dbReference type="EMBL" id="SFA41533.1"/>
    </source>
</evidence>
<evidence type="ECO:0000313" key="3">
    <source>
        <dbReference type="Proteomes" id="UP000198836"/>
    </source>
</evidence>
<dbReference type="Proteomes" id="UP000198836">
    <property type="component" value="Unassembled WGS sequence"/>
</dbReference>
<organism evidence="2 3">
    <name type="scientific">Pedobacter suwonensis</name>
    <dbReference type="NCBI Taxonomy" id="332999"/>
    <lineage>
        <taxon>Bacteria</taxon>
        <taxon>Pseudomonadati</taxon>
        <taxon>Bacteroidota</taxon>
        <taxon>Sphingobacteriia</taxon>
        <taxon>Sphingobacteriales</taxon>
        <taxon>Sphingobacteriaceae</taxon>
        <taxon>Pedobacter</taxon>
    </lineage>
</organism>
<dbReference type="InterPro" id="IPR022037">
    <property type="entry name" value="DUF3606"/>
</dbReference>
<sequence>MMIMARGTKVERNSVSNQDHEIKYEANKLDVKPGKIKDAKESAGNQRKAIEKKVK</sequence>
<feature type="region of interest" description="Disordered" evidence="1">
    <location>
        <begin position="36"/>
        <end position="55"/>
    </location>
</feature>
<dbReference type="STRING" id="332999.SAMN04488511_102340"/>
<feature type="compositionally biased region" description="Basic and acidic residues" evidence="1">
    <location>
        <begin position="8"/>
        <end position="21"/>
    </location>
</feature>
<keyword evidence="3" id="KW-1185">Reference proteome</keyword>